<evidence type="ECO:0000313" key="1">
    <source>
        <dbReference type="EMBL" id="ADB64011.1"/>
    </source>
</evidence>
<sequence length="89" mass="10180">MHDRRQLEIARSLLEQDLRYDTEVSLFGFTLRASRQSPGIWTVFHDELEAPVDYVKVDATISAVNLLDHLKNLREVVETRPVTESSASP</sequence>
<accession>D2S3R4</accession>
<keyword evidence="2" id="KW-1185">Reference proteome</keyword>
<keyword evidence="1" id="KW-0614">Plasmid</keyword>
<reference evidence="1 2" key="1">
    <citation type="journal article" date="2010" name="Stand. Genomic Sci.">
        <title>Complete genome sequence of Haloterrigena turkmenica type strain (4k).</title>
        <authorList>
            <person name="Saunders E."/>
            <person name="Tindall B.J."/>
            <person name="Fahnrich R."/>
            <person name="Lapidus A."/>
            <person name="Copeland A."/>
            <person name="Del Rio T.G."/>
            <person name="Lucas S."/>
            <person name="Chen F."/>
            <person name="Tice H."/>
            <person name="Cheng J.F."/>
            <person name="Han C."/>
            <person name="Detter J.C."/>
            <person name="Bruce D."/>
            <person name="Goodwin L."/>
            <person name="Chain P."/>
            <person name="Pitluck S."/>
            <person name="Pati A."/>
            <person name="Ivanova N."/>
            <person name="Mavromatis K."/>
            <person name="Chen A."/>
            <person name="Palaniappan K."/>
            <person name="Land M."/>
            <person name="Hauser L."/>
            <person name="Chang Y.J."/>
            <person name="Jeffries C.D."/>
            <person name="Brettin T."/>
            <person name="Rohde M."/>
            <person name="Goker M."/>
            <person name="Bristow J."/>
            <person name="Eisen J.A."/>
            <person name="Markowitz V."/>
            <person name="Hugenholtz P."/>
            <person name="Klenk H.P."/>
            <person name="Kyrpides N.C."/>
        </authorList>
    </citation>
    <scope>NUCLEOTIDE SEQUENCE [LARGE SCALE GENOMIC DNA]</scope>
    <source>
        <strain evidence="2">ATCC 51198 / DSM 5511 / JCM 9101 / NCIMB 13204 / VKM B-1734 / 4k</strain>
    </source>
</reference>
<dbReference type="Proteomes" id="UP000001903">
    <property type="component" value="Plasmid pHTUR06"/>
</dbReference>
<dbReference type="KEGG" id="htu:Htur_5284"/>
<dbReference type="RefSeq" id="WP_012946250.1">
    <property type="nucleotide sequence ID" value="NC_013749.1"/>
</dbReference>
<evidence type="ECO:0000313" key="2">
    <source>
        <dbReference type="Proteomes" id="UP000001903"/>
    </source>
</evidence>
<organism evidence="1 2">
    <name type="scientific">Haloterrigena turkmenica (strain ATCC 51198 / DSM 5511 / JCM 9101 / NCIMB 13204 / VKM B-1734 / 4k)</name>
    <name type="common">Halococcus turkmenicus</name>
    <dbReference type="NCBI Taxonomy" id="543526"/>
    <lineage>
        <taxon>Archaea</taxon>
        <taxon>Methanobacteriati</taxon>
        <taxon>Methanobacteriota</taxon>
        <taxon>Stenosarchaea group</taxon>
        <taxon>Halobacteria</taxon>
        <taxon>Halobacteriales</taxon>
        <taxon>Natrialbaceae</taxon>
        <taxon>Haloterrigena</taxon>
    </lineage>
</organism>
<dbReference type="EMBL" id="CP001866">
    <property type="protein sequence ID" value="ADB64011.1"/>
    <property type="molecule type" value="Genomic_DNA"/>
</dbReference>
<dbReference type="AlphaFoldDB" id="D2S3R4"/>
<dbReference type="HOGENOM" id="CLU_2447598_0_0_2"/>
<dbReference type="GeneID" id="8745931"/>
<proteinExistence type="predicted"/>
<geneLocation type="plasmid" evidence="1 2">
    <name>pHTUR06</name>
</geneLocation>
<protein>
    <submittedName>
        <fullName evidence="1">Uncharacterized protein</fullName>
    </submittedName>
</protein>
<name>D2S3R4_HALTV</name>
<gene>
    <name evidence="1" type="ordered locus">Htur_5284</name>
</gene>